<evidence type="ECO:0000259" key="6">
    <source>
        <dbReference type="Pfam" id="PF04116"/>
    </source>
</evidence>
<feature type="transmembrane region" description="Helical" evidence="5">
    <location>
        <begin position="196"/>
        <end position="221"/>
    </location>
</feature>
<keyword evidence="3 5" id="KW-1133">Transmembrane helix</keyword>
<dbReference type="GO" id="GO:0008610">
    <property type="term" value="P:lipid biosynthetic process"/>
    <property type="evidence" value="ECO:0007669"/>
    <property type="project" value="InterPro"/>
</dbReference>
<dbReference type="Pfam" id="PF04116">
    <property type="entry name" value="FA_hydroxylase"/>
    <property type="match status" value="1"/>
</dbReference>
<keyword evidence="4 5" id="KW-0472">Membrane</keyword>
<dbReference type="GO" id="GO:0016020">
    <property type="term" value="C:membrane"/>
    <property type="evidence" value="ECO:0007669"/>
    <property type="project" value="UniProtKB-SubCell"/>
</dbReference>
<feature type="transmembrane region" description="Helical" evidence="5">
    <location>
        <begin position="159"/>
        <end position="176"/>
    </location>
</feature>
<comment type="subcellular location">
    <subcellularLocation>
        <location evidence="1">Membrane</location>
    </subcellularLocation>
</comment>
<dbReference type="AlphaFoldDB" id="A0A6A6EZQ0"/>
<dbReference type="PANTHER" id="PTHR11863">
    <property type="entry name" value="STEROL DESATURASE"/>
    <property type="match status" value="1"/>
</dbReference>
<evidence type="ECO:0000256" key="1">
    <source>
        <dbReference type="ARBA" id="ARBA00004370"/>
    </source>
</evidence>
<organism evidence="7 8">
    <name type="scientific">Cercospora zeae-maydis SCOH1-5</name>
    <dbReference type="NCBI Taxonomy" id="717836"/>
    <lineage>
        <taxon>Eukaryota</taxon>
        <taxon>Fungi</taxon>
        <taxon>Dikarya</taxon>
        <taxon>Ascomycota</taxon>
        <taxon>Pezizomycotina</taxon>
        <taxon>Dothideomycetes</taxon>
        <taxon>Dothideomycetidae</taxon>
        <taxon>Mycosphaerellales</taxon>
        <taxon>Mycosphaerellaceae</taxon>
        <taxon>Cercospora</taxon>
    </lineage>
</organism>
<reference evidence="7" key="1">
    <citation type="journal article" date="2020" name="Stud. Mycol.">
        <title>101 Dothideomycetes genomes: a test case for predicting lifestyles and emergence of pathogens.</title>
        <authorList>
            <person name="Haridas S."/>
            <person name="Albert R."/>
            <person name="Binder M."/>
            <person name="Bloem J."/>
            <person name="Labutti K."/>
            <person name="Salamov A."/>
            <person name="Andreopoulos B."/>
            <person name="Baker S."/>
            <person name="Barry K."/>
            <person name="Bills G."/>
            <person name="Bluhm B."/>
            <person name="Cannon C."/>
            <person name="Castanera R."/>
            <person name="Culley D."/>
            <person name="Daum C."/>
            <person name="Ezra D."/>
            <person name="Gonzalez J."/>
            <person name="Henrissat B."/>
            <person name="Kuo A."/>
            <person name="Liang C."/>
            <person name="Lipzen A."/>
            <person name="Lutzoni F."/>
            <person name="Magnuson J."/>
            <person name="Mondo S."/>
            <person name="Nolan M."/>
            <person name="Ohm R."/>
            <person name="Pangilinan J."/>
            <person name="Park H.-J."/>
            <person name="Ramirez L."/>
            <person name="Alfaro M."/>
            <person name="Sun H."/>
            <person name="Tritt A."/>
            <person name="Yoshinaga Y."/>
            <person name="Zwiers L.-H."/>
            <person name="Turgeon B."/>
            <person name="Goodwin S."/>
            <person name="Spatafora J."/>
            <person name="Crous P."/>
            <person name="Grigoriev I."/>
        </authorList>
    </citation>
    <scope>NUCLEOTIDE SEQUENCE</scope>
    <source>
        <strain evidence="7">SCOH1-5</strain>
    </source>
</reference>
<feature type="domain" description="Fatty acid hydroxylase" evidence="6">
    <location>
        <begin position="164"/>
        <end position="246"/>
    </location>
</feature>
<evidence type="ECO:0000256" key="3">
    <source>
        <dbReference type="ARBA" id="ARBA00022989"/>
    </source>
</evidence>
<proteinExistence type="predicted"/>
<dbReference type="InterPro" id="IPR050307">
    <property type="entry name" value="Sterol_Desaturase_Related"/>
</dbReference>
<protein>
    <recommendedName>
        <fullName evidence="6">Fatty acid hydroxylase domain-containing protein</fullName>
    </recommendedName>
</protein>
<dbReference type="InterPro" id="IPR006694">
    <property type="entry name" value="Fatty_acid_hydroxylase"/>
</dbReference>
<dbReference type="OrthoDB" id="6354873at2759"/>
<dbReference type="GO" id="GO:0016491">
    <property type="term" value="F:oxidoreductase activity"/>
    <property type="evidence" value="ECO:0007669"/>
    <property type="project" value="InterPro"/>
</dbReference>
<feature type="transmembrane region" description="Helical" evidence="5">
    <location>
        <begin position="74"/>
        <end position="96"/>
    </location>
</feature>
<dbReference type="EMBL" id="ML992716">
    <property type="protein sequence ID" value="KAF2206633.1"/>
    <property type="molecule type" value="Genomic_DNA"/>
</dbReference>
<gene>
    <name evidence="7" type="ORF">CERZMDRAFT_52803</name>
</gene>
<dbReference type="GO" id="GO:0005506">
    <property type="term" value="F:iron ion binding"/>
    <property type="evidence" value="ECO:0007669"/>
    <property type="project" value="InterPro"/>
</dbReference>
<evidence type="ECO:0000256" key="5">
    <source>
        <dbReference type="SAM" id="Phobius"/>
    </source>
</evidence>
<keyword evidence="2 5" id="KW-0812">Transmembrane</keyword>
<name>A0A6A6EZQ0_9PEZI</name>
<sequence length="259" mass="30634">MDLVLKVLDPIVLDSAYERVKSSLQSRACEQFDDQVDIFSSSVGNITLATNTRLCDLVSHSKIWESNDVRRQSISIFIFTLVSSFSLYLILGRICYRTNFDTRWRTEPKFHKYQVREEITQSLTTLFWLNVFTVPIFLGQIYGYARIYAFGEASLIYETLQYPLFILFSDAGMYWLHRMFHVPVLFRWMHKHHHYYVVPTPFAAYAFHLIPYIISLPIYAFSYILPMSNVAQLVVFIWTFAWTFFVRECLLFCSSLCFR</sequence>
<feature type="transmembrane region" description="Helical" evidence="5">
    <location>
        <begin position="233"/>
        <end position="258"/>
    </location>
</feature>
<evidence type="ECO:0000313" key="8">
    <source>
        <dbReference type="Proteomes" id="UP000799539"/>
    </source>
</evidence>
<evidence type="ECO:0000313" key="7">
    <source>
        <dbReference type="EMBL" id="KAF2206633.1"/>
    </source>
</evidence>
<keyword evidence="8" id="KW-1185">Reference proteome</keyword>
<dbReference type="Proteomes" id="UP000799539">
    <property type="component" value="Unassembled WGS sequence"/>
</dbReference>
<evidence type="ECO:0000256" key="4">
    <source>
        <dbReference type="ARBA" id="ARBA00023136"/>
    </source>
</evidence>
<accession>A0A6A6EZQ0</accession>
<evidence type="ECO:0000256" key="2">
    <source>
        <dbReference type="ARBA" id="ARBA00022692"/>
    </source>
</evidence>
<feature type="transmembrane region" description="Helical" evidence="5">
    <location>
        <begin position="126"/>
        <end position="147"/>
    </location>
</feature>